<dbReference type="EMBL" id="JACOQL010000003">
    <property type="protein sequence ID" value="MBC9247077.1"/>
    <property type="molecule type" value="Genomic_DNA"/>
</dbReference>
<evidence type="ECO:0000313" key="2">
    <source>
        <dbReference type="Proteomes" id="UP000608594"/>
    </source>
</evidence>
<organism evidence="1 2">
    <name type="scientific">Paracoccus amoyensis</name>
    <dbReference type="NCBI Taxonomy" id="2760093"/>
    <lineage>
        <taxon>Bacteria</taxon>
        <taxon>Pseudomonadati</taxon>
        <taxon>Pseudomonadota</taxon>
        <taxon>Alphaproteobacteria</taxon>
        <taxon>Rhodobacterales</taxon>
        <taxon>Paracoccaceae</taxon>
        <taxon>Paracoccus</taxon>
    </lineage>
</organism>
<dbReference type="AlphaFoldDB" id="A0A926GHF2"/>
<dbReference type="RefSeq" id="WP_187793581.1">
    <property type="nucleotide sequence ID" value="NZ_JACOQL010000003.1"/>
</dbReference>
<sequence length="90" mass="9578">MSEDIHNVIVATGQRGAASTMDANRIGWPSGSFVGGGRCGGDGGVSGASRIDCRKQKKIDEVQKVFQEALDKVKTPGRTWPLLPTPWPTP</sequence>
<evidence type="ECO:0000313" key="1">
    <source>
        <dbReference type="EMBL" id="MBC9247077.1"/>
    </source>
</evidence>
<proteinExistence type="predicted"/>
<gene>
    <name evidence="1" type="ORF">H4P12_10170</name>
</gene>
<comment type="caution">
    <text evidence="1">The sequence shown here is derived from an EMBL/GenBank/DDBJ whole genome shotgun (WGS) entry which is preliminary data.</text>
</comment>
<keyword evidence="2" id="KW-1185">Reference proteome</keyword>
<name>A0A926GHF2_9RHOB</name>
<protein>
    <submittedName>
        <fullName evidence="1">Uncharacterized protein</fullName>
    </submittedName>
</protein>
<reference evidence="1" key="1">
    <citation type="submission" date="2020-08" db="EMBL/GenBank/DDBJ databases">
        <title>Paracoccus amoyensis sp. nov., isolated from the surface seawater at coast of Xiamen, Fujian.</title>
        <authorList>
            <person name="Lyu L."/>
        </authorList>
    </citation>
    <scope>NUCLEOTIDE SEQUENCE</scope>
    <source>
        <strain evidence="1">11-3</strain>
    </source>
</reference>
<accession>A0A926GHF2</accession>
<dbReference type="Proteomes" id="UP000608594">
    <property type="component" value="Unassembled WGS sequence"/>
</dbReference>